<gene>
    <name evidence="1" type="ORF">CRG98_045672</name>
</gene>
<proteinExistence type="predicted"/>
<dbReference type="EMBL" id="PGOL01006226">
    <property type="protein sequence ID" value="PKI33937.1"/>
    <property type="molecule type" value="Genomic_DNA"/>
</dbReference>
<sequence>MPVLNIVELSSHFLADPWGPSVRSGLNNFTAGGAKAESPPMLVFLHLNGAIDPLLARPKAGVGFVVVAQKDFPYHAIGVGQSNLSVIPNDEMVSKEWKGRFSSFPTLM</sequence>
<reference evidence="1 2" key="1">
    <citation type="submission" date="2017-11" db="EMBL/GenBank/DDBJ databases">
        <title>De-novo sequencing of pomegranate (Punica granatum L.) genome.</title>
        <authorList>
            <person name="Akparov Z."/>
            <person name="Amiraslanov A."/>
            <person name="Hajiyeva S."/>
            <person name="Abbasov M."/>
            <person name="Kaur K."/>
            <person name="Hamwieh A."/>
            <person name="Solovyev V."/>
            <person name="Salamov A."/>
            <person name="Braich B."/>
            <person name="Kosarev P."/>
            <person name="Mahmoud A."/>
            <person name="Hajiyev E."/>
            <person name="Babayeva S."/>
            <person name="Izzatullayeva V."/>
            <person name="Mammadov A."/>
            <person name="Mammadov A."/>
            <person name="Sharifova S."/>
            <person name="Ojaghi J."/>
            <person name="Eynullazada K."/>
            <person name="Bayramov B."/>
            <person name="Abdulazimova A."/>
            <person name="Shahmuradov I."/>
        </authorList>
    </citation>
    <scope>NUCLEOTIDE SEQUENCE [LARGE SCALE GENOMIC DNA]</scope>
    <source>
        <strain evidence="2">cv. AG2017</strain>
        <tissue evidence="1">Leaf</tissue>
    </source>
</reference>
<dbReference type="Proteomes" id="UP000233551">
    <property type="component" value="Unassembled WGS sequence"/>
</dbReference>
<name>A0A2I0HQE9_PUNGR</name>
<keyword evidence="2" id="KW-1185">Reference proteome</keyword>
<accession>A0A2I0HQE9</accession>
<organism evidence="1 2">
    <name type="scientific">Punica granatum</name>
    <name type="common">Pomegranate</name>
    <dbReference type="NCBI Taxonomy" id="22663"/>
    <lineage>
        <taxon>Eukaryota</taxon>
        <taxon>Viridiplantae</taxon>
        <taxon>Streptophyta</taxon>
        <taxon>Embryophyta</taxon>
        <taxon>Tracheophyta</taxon>
        <taxon>Spermatophyta</taxon>
        <taxon>Magnoliopsida</taxon>
        <taxon>eudicotyledons</taxon>
        <taxon>Gunneridae</taxon>
        <taxon>Pentapetalae</taxon>
        <taxon>rosids</taxon>
        <taxon>malvids</taxon>
        <taxon>Myrtales</taxon>
        <taxon>Lythraceae</taxon>
        <taxon>Punica</taxon>
    </lineage>
</organism>
<protein>
    <submittedName>
        <fullName evidence="1">Uncharacterized protein</fullName>
    </submittedName>
</protein>
<comment type="caution">
    <text evidence="1">The sequence shown here is derived from an EMBL/GenBank/DDBJ whole genome shotgun (WGS) entry which is preliminary data.</text>
</comment>
<evidence type="ECO:0000313" key="1">
    <source>
        <dbReference type="EMBL" id="PKI33937.1"/>
    </source>
</evidence>
<evidence type="ECO:0000313" key="2">
    <source>
        <dbReference type="Proteomes" id="UP000233551"/>
    </source>
</evidence>
<dbReference type="AlphaFoldDB" id="A0A2I0HQE9"/>